<dbReference type="Proteomes" id="UP000032160">
    <property type="component" value="Chromosome I"/>
</dbReference>
<protein>
    <submittedName>
        <fullName evidence="1">Uncharacterized protein</fullName>
    </submittedName>
</protein>
<dbReference type="AlphaFoldDB" id="X5MP31"/>
<dbReference type="STRING" id="1458461.BN1012_Phect2618"/>
<sequence>MTRGPLHSALEELCFAVMPLRACLRGDKRQHLMDVLQSATRALAGRVSDTPAGRGTPRQVCAIAVHKAALELALSLGVPGNQLTPHFNNRMEAGGGSLSPEQAMEQLRCALTLTAVHHLDAEKDVR</sequence>
<gene>
    <name evidence="1" type="ORF">BN1012_Phect2618</name>
</gene>
<reference evidence="1 2" key="1">
    <citation type="journal article" date="2014" name="Front. Genet.">
        <title>Genome and metabolic network of "Candidatus Phaeomarinobacter ectocarpi" Ec32, a new candidate genus of Alphaproteobacteria frequently associated with brown algae.</title>
        <authorList>
            <person name="Dittami S.M."/>
            <person name="Barbeyron T."/>
            <person name="Boyen C."/>
            <person name="Cambefort J."/>
            <person name="Collet G."/>
            <person name="Delage L."/>
            <person name="Gobet A."/>
            <person name="Groisillier A."/>
            <person name="Leblanc C."/>
            <person name="Michel G."/>
            <person name="Scornet D."/>
            <person name="Siegel A."/>
            <person name="Tapia J.E."/>
            <person name="Tonon T."/>
        </authorList>
    </citation>
    <scope>NUCLEOTIDE SEQUENCE [LARGE SCALE GENOMIC DNA]</scope>
    <source>
        <strain evidence="1 2">Ec32</strain>
    </source>
</reference>
<evidence type="ECO:0000313" key="1">
    <source>
        <dbReference type="EMBL" id="CDO60831.1"/>
    </source>
</evidence>
<dbReference type="OrthoDB" id="9816569at2"/>
<keyword evidence="2" id="KW-1185">Reference proteome</keyword>
<evidence type="ECO:0000313" key="2">
    <source>
        <dbReference type="Proteomes" id="UP000032160"/>
    </source>
</evidence>
<dbReference type="HOGENOM" id="CLU_1977531_0_0_5"/>
<name>X5MP31_9HYPH</name>
<proteinExistence type="predicted"/>
<dbReference type="KEGG" id="pect:BN1012_Phect2618"/>
<organism evidence="1 2">
    <name type="scientific">Candidatus Phaeomarinibacter ectocarpi</name>
    <dbReference type="NCBI Taxonomy" id="1458461"/>
    <lineage>
        <taxon>Bacteria</taxon>
        <taxon>Pseudomonadati</taxon>
        <taxon>Pseudomonadota</taxon>
        <taxon>Alphaproteobacteria</taxon>
        <taxon>Hyphomicrobiales</taxon>
        <taxon>Parvibaculaceae</taxon>
        <taxon>Candidatus Phaeomarinibacter</taxon>
    </lineage>
</organism>
<dbReference type="EMBL" id="HG966617">
    <property type="protein sequence ID" value="CDO60831.1"/>
    <property type="molecule type" value="Genomic_DNA"/>
</dbReference>
<accession>X5MP31</accession>
<dbReference type="RefSeq" id="WP_043948783.1">
    <property type="nucleotide sequence ID" value="NZ_HG966617.1"/>
</dbReference>